<organism evidence="2 3">
    <name type="scientific">Dyella japonica</name>
    <dbReference type="NCBI Taxonomy" id="231455"/>
    <lineage>
        <taxon>Bacteria</taxon>
        <taxon>Pseudomonadati</taxon>
        <taxon>Pseudomonadota</taxon>
        <taxon>Gammaproteobacteria</taxon>
        <taxon>Lysobacterales</taxon>
        <taxon>Rhodanobacteraceae</taxon>
        <taxon>Dyella</taxon>
    </lineage>
</organism>
<gene>
    <name evidence="2" type="ORF">ABIC75_001231</name>
</gene>
<dbReference type="RefSeq" id="WP_354012953.1">
    <property type="nucleotide sequence ID" value="NZ_JBEPMU010000001.1"/>
</dbReference>
<dbReference type="Proteomes" id="UP001549184">
    <property type="component" value="Unassembled WGS sequence"/>
</dbReference>
<reference evidence="2 3" key="1">
    <citation type="submission" date="2024-06" db="EMBL/GenBank/DDBJ databases">
        <title>Sorghum-associated microbial communities from plants grown in Nebraska, USA.</title>
        <authorList>
            <person name="Schachtman D."/>
        </authorList>
    </citation>
    <scope>NUCLEOTIDE SEQUENCE [LARGE SCALE GENOMIC DNA]</scope>
    <source>
        <strain evidence="2 3">1073</strain>
    </source>
</reference>
<feature type="region of interest" description="Disordered" evidence="1">
    <location>
        <begin position="24"/>
        <end position="66"/>
    </location>
</feature>
<comment type="caution">
    <text evidence="2">The sequence shown here is derived from an EMBL/GenBank/DDBJ whole genome shotgun (WGS) entry which is preliminary data.</text>
</comment>
<keyword evidence="3" id="KW-1185">Reference proteome</keyword>
<evidence type="ECO:0000313" key="2">
    <source>
        <dbReference type="EMBL" id="MET3651529.1"/>
    </source>
</evidence>
<dbReference type="EMBL" id="JBEPMU010000001">
    <property type="protein sequence ID" value="MET3651529.1"/>
    <property type="molecule type" value="Genomic_DNA"/>
</dbReference>
<accession>A0ABV2JUL5</accession>
<protein>
    <submittedName>
        <fullName evidence="2">Uncharacterized protein</fullName>
    </submittedName>
</protein>
<sequence>MHMLLARSAIERGMQLVAGMLNHRDTPDVRHNNHQDHSSFQLVSWQPGAHSRREDELARRRQHPFG</sequence>
<feature type="compositionally biased region" description="Basic and acidic residues" evidence="1">
    <location>
        <begin position="24"/>
        <end position="37"/>
    </location>
</feature>
<proteinExistence type="predicted"/>
<name>A0ABV2JUL5_9GAMM</name>
<evidence type="ECO:0000313" key="3">
    <source>
        <dbReference type="Proteomes" id="UP001549184"/>
    </source>
</evidence>
<evidence type="ECO:0000256" key="1">
    <source>
        <dbReference type="SAM" id="MobiDB-lite"/>
    </source>
</evidence>